<sequence length="54" mass="6206">MVKAINELLANKEPFLQALQKKITTVFNEENDNAIDDIDSKLEELQQQFLQAKS</sequence>
<dbReference type="RefSeq" id="WP_353949472.1">
    <property type="nucleotide sequence ID" value="NZ_CP159510.1"/>
</dbReference>
<dbReference type="EMBL" id="CP159510">
    <property type="protein sequence ID" value="XCJ18469.1"/>
    <property type="molecule type" value="Genomic_DNA"/>
</dbReference>
<dbReference type="InterPro" id="IPR037285">
    <property type="entry name" value="TM0693-like_sf"/>
</dbReference>
<reference evidence="1" key="1">
    <citation type="submission" date="2024-06" db="EMBL/GenBank/DDBJ databases">
        <authorList>
            <person name="Fan A."/>
            <person name="Zhang F.Y."/>
            <person name="Zhang L."/>
        </authorList>
    </citation>
    <scope>NUCLEOTIDE SEQUENCE</scope>
    <source>
        <strain evidence="1">Y61</strain>
    </source>
</reference>
<dbReference type="SUPFAM" id="SSF140560">
    <property type="entry name" value="TM0693-like"/>
    <property type="match status" value="1"/>
</dbReference>
<protein>
    <submittedName>
        <fullName evidence="1">Uncharacterized protein</fullName>
    </submittedName>
</protein>
<proteinExistence type="predicted"/>
<dbReference type="AlphaFoldDB" id="A0AAU8IKF2"/>
<accession>A0AAU8IKF2</accession>
<gene>
    <name evidence="1" type="ORF">ABNN70_00895</name>
</gene>
<evidence type="ECO:0000313" key="1">
    <source>
        <dbReference type="EMBL" id="XCJ18469.1"/>
    </source>
</evidence>
<organism evidence="1">
    <name type="scientific">Sporolactobacillus sp. Y61</name>
    <dbReference type="NCBI Taxonomy" id="3160863"/>
    <lineage>
        <taxon>Bacteria</taxon>
        <taxon>Bacillati</taxon>
        <taxon>Bacillota</taxon>
        <taxon>Bacilli</taxon>
        <taxon>Bacillales</taxon>
        <taxon>Sporolactobacillaceae</taxon>
        <taxon>Sporolactobacillus</taxon>
    </lineage>
</organism>
<name>A0AAU8IKF2_9BACL</name>